<comment type="similarity">
    <text evidence="1 2">Belongs to the glycosyl hydrolase 35 family.</text>
</comment>
<dbReference type="OMA" id="TRHEAND"/>
<proteinExistence type="inferred from homology"/>
<dbReference type="InterPro" id="IPR036833">
    <property type="entry name" value="BetaGal_dom3_sf"/>
</dbReference>
<evidence type="ECO:0000256" key="2">
    <source>
        <dbReference type="RuleBase" id="RU003679"/>
    </source>
</evidence>
<feature type="domain" description="Beta-galactosidase" evidence="3">
    <location>
        <begin position="398"/>
        <end position="567"/>
    </location>
</feature>
<dbReference type="STRING" id="983506.L8WRX5"/>
<dbReference type="InterPro" id="IPR037110">
    <property type="entry name" value="Betagal_dom2_sf"/>
</dbReference>
<name>L8WRX5_THACA</name>
<dbReference type="GO" id="GO:0004553">
    <property type="term" value="F:hydrolase activity, hydrolyzing O-glycosyl compounds"/>
    <property type="evidence" value="ECO:0007669"/>
    <property type="project" value="InterPro"/>
</dbReference>
<evidence type="ECO:0000256" key="1">
    <source>
        <dbReference type="ARBA" id="ARBA00009809"/>
    </source>
</evidence>
<dbReference type="HOGENOM" id="CLU_005732_2_2_1"/>
<dbReference type="Gene3D" id="2.60.390.10">
    <property type="entry name" value="Beta-galactosidase, domain 3"/>
    <property type="match status" value="1"/>
</dbReference>
<dbReference type="Gene3D" id="2.102.20.10">
    <property type="entry name" value="Beta-galactosidase, domain 2"/>
    <property type="match status" value="1"/>
</dbReference>
<dbReference type="Pfam" id="PF10435">
    <property type="entry name" value="BetaGal_dom2"/>
    <property type="match status" value="1"/>
</dbReference>
<dbReference type="InterPro" id="IPR001944">
    <property type="entry name" value="Glycoside_Hdrlase_35"/>
</dbReference>
<protein>
    <submittedName>
        <fullName evidence="4">Glycoside hydrolase family 35 protein</fullName>
    </submittedName>
</protein>
<evidence type="ECO:0000313" key="4">
    <source>
        <dbReference type="EMBL" id="ELU39498.1"/>
    </source>
</evidence>
<dbReference type="Proteomes" id="UP000011668">
    <property type="component" value="Unassembled WGS sequence"/>
</dbReference>
<dbReference type="PRINTS" id="PR00742">
    <property type="entry name" value="GLHYDRLASE35"/>
</dbReference>
<comment type="caution">
    <text evidence="4">The sequence shown here is derived from an EMBL/GenBank/DDBJ whole genome shotgun (WGS) entry which is preliminary data.</text>
</comment>
<evidence type="ECO:0000313" key="5">
    <source>
        <dbReference type="Proteomes" id="UP000011668"/>
    </source>
</evidence>
<dbReference type="InterPro" id="IPR031330">
    <property type="entry name" value="Gly_Hdrlase_35_cat"/>
</dbReference>
<dbReference type="InterPro" id="IPR018954">
    <property type="entry name" value="Betagal_dom2"/>
</dbReference>
<dbReference type="Gene3D" id="3.20.20.80">
    <property type="entry name" value="Glycosidases"/>
    <property type="match status" value="1"/>
</dbReference>
<reference evidence="4 5" key="1">
    <citation type="journal article" date="2013" name="Nat. Commun.">
        <title>The evolution and pathogenic mechanisms of the rice sheath blight pathogen.</title>
        <authorList>
            <person name="Zheng A."/>
            <person name="Lin R."/>
            <person name="Xu L."/>
            <person name="Qin P."/>
            <person name="Tang C."/>
            <person name="Ai P."/>
            <person name="Zhang D."/>
            <person name="Liu Y."/>
            <person name="Sun Z."/>
            <person name="Feng H."/>
            <person name="Wang Y."/>
            <person name="Chen Y."/>
            <person name="Liang X."/>
            <person name="Fu R."/>
            <person name="Li Q."/>
            <person name="Zhang J."/>
            <person name="Yu X."/>
            <person name="Xie Z."/>
            <person name="Ding L."/>
            <person name="Guan P."/>
            <person name="Tang J."/>
            <person name="Liang Y."/>
            <person name="Wang S."/>
            <person name="Deng Q."/>
            <person name="Li S."/>
            <person name="Zhu J."/>
            <person name="Wang L."/>
            <person name="Liu H."/>
            <person name="Li P."/>
        </authorList>
    </citation>
    <scope>NUCLEOTIDE SEQUENCE [LARGE SCALE GENOMIC DNA]</scope>
    <source>
        <strain evidence="5">AG-1 IA</strain>
    </source>
</reference>
<accession>L8WRX5</accession>
<dbReference type="InterPro" id="IPR017853">
    <property type="entry name" value="GH"/>
</dbReference>
<dbReference type="SUPFAM" id="SSF51445">
    <property type="entry name" value="(Trans)glycosidases"/>
    <property type="match status" value="1"/>
</dbReference>
<evidence type="ECO:0000259" key="3">
    <source>
        <dbReference type="SMART" id="SM01029"/>
    </source>
</evidence>
<dbReference type="SUPFAM" id="SSF51011">
    <property type="entry name" value="Glycosyl hydrolase domain"/>
    <property type="match status" value="1"/>
</dbReference>
<organism evidence="4 5">
    <name type="scientific">Thanatephorus cucumeris (strain AG1-IA)</name>
    <name type="common">Rice sheath blight fungus</name>
    <name type="synonym">Rhizoctonia solani</name>
    <dbReference type="NCBI Taxonomy" id="983506"/>
    <lineage>
        <taxon>Eukaryota</taxon>
        <taxon>Fungi</taxon>
        <taxon>Dikarya</taxon>
        <taxon>Basidiomycota</taxon>
        <taxon>Agaricomycotina</taxon>
        <taxon>Agaricomycetes</taxon>
        <taxon>Cantharellales</taxon>
        <taxon>Ceratobasidiaceae</taxon>
        <taxon>Rhizoctonia</taxon>
        <taxon>Rhizoctonia solani AG-1</taxon>
    </lineage>
</organism>
<dbReference type="EMBL" id="AFRT01001747">
    <property type="protein sequence ID" value="ELU39498.1"/>
    <property type="molecule type" value="Genomic_DNA"/>
</dbReference>
<dbReference type="GO" id="GO:0005975">
    <property type="term" value="P:carbohydrate metabolic process"/>
    <property type="evidence" value="ECO:0007669"/>
    <property type="project" value="InterPro"/>
</dbReference>
<dbReference type="OrthoDB" id="1657402at2759"/>
<dbReference type="PANTHER" id="PTHR23421">
    <property type="entry name" value="BETA-GALACTOSIDASE RELATED"/>
    <property type="match status" value="1"/>
</dbReference>
<dbReference type="SMART" id="SM01029">
    <property type="entry name" value="BetaGal_dom2"/>
    <property type="match status" value="1"/>
</dbReference>
<keyword evidence="4" id="KW-0378">Hydrolase</keyword>
<gene>
    <name evidence="4" type="ORF">AG1IA_06472</name>
</gene>
<dbReference type="Pfam" id="PF01301">
    <property type="entry name" value="Glyco_hydro_35"/>
    <property type="match status" value="2"/>
</dbReference>
<keyword evidence="5" id="KW-1185">Reference proteome</keyword>
<dbReference type="AlphaFoldDB" id="L8WRX5"/>
<sequence length="614" mass="67915">MSSRGIQFPNSVDRSGAGRFITFVLDCESWGYKFTYVPSPGSLGFYAGNSSAAVTFDQHSPLLDGKRIMVFSGEFHPWRLPSTAPWRDVLEKMKPAGFDAVSIYFHWRLSESKRANLNFEGYLSVTRFLEIAKDVGILVIVRPGPYINAETTGGGYPGWLTNVPDTARSNGSDFTPAWKPYIRAVSEYTDKTTYGHTDHMKWVTEETRSSGITRVPMSLFFLPWVFLVYHGHFSTHNDRKPDGQFASGPAKVDLYAWDAYPLGFDCSNPDVHQKRNLAEPLYLAEYQGGAFDPCSGPDYEECYKLINEQVYSASGNKVGIVADSLVQFANVFYKNNYAAGTYLQNLYMTYGGTNWGNLATPTVYASYDYTTPVSEDRSFTAKYSEIKLQALFLHATPHYHLAGRISTDATHASLNYIWTTHLATPKGQNLYIIRQTSTTRTGRAEFDFKVNTTAGEVVSHSVGLNGRERKIIVSEYPFGNSLLAYTSAEVTTWTTIDGQDNILLYISNQTSITALYTSPTSKPIVSGSSSVTASISNGTALISGVPLSNSLVRIAVGNTSVWLADKTWLAPRVWQPRVSGTSGNGRYDLSPRTGSVLVFGPYLVRNATTNGFTM</sequence>